<name>A0A2A2JGY7_9BILA</name>
<evidence type="ECO:0008006" key="3">
    <source>
        <dbReference type="Google" id="ProtNLM"/>
    </source>
</evidence>
<accession>A0A2A2JGY7</accession>
<sequence>MLENLSLPAELILETCKYLPNDDLEKLAWTNRQMMRIVKRSFPIAVKERVTLDFLRIDPFTDHNPEGSFSIIVQIERFAWPLPDSSIEHYTHIRVHIRNKRDRRRFKDIDRRICLAFHKFLKTDAKNRSDDRIHFRQSWSQFAAIKGLRSNDPDDIVYGPSVELNWLLATTYIQRIVIELELACLPYDQSTSLALATAKDIIICTGELDLNGFIMNFLQQAPKITKWRFQSFTFAPAFVLRTPLEKLLDMHADLSWTVHPNQYLGGRMYTIHREGRGSWIFSITFKGEKHFFMTIESI</sequence>
<organism evidence="1 2">
    <name type="scientific">Diploscapter pachys</name>
    <dbReference type="NCBI Taxonomy" id="2018661"/>
    <lineage>
        <taxon>Eukaryota</taxon>
        <taxon>Metazoa</taxon>
        <taxon>Ecdysozoa</taxon>
        <taxon>Nematoda</taxon>
        <taxon>Chromadorea</taxon>
        <taxon>Rhabditida</taxon>
        <taxon>Rhabditina</taxon>
        <taxon>Rhabditomorpha</taxon>
        <taxon>Rhabditoidea</taxon>
        <taxon>Rhabditidae</taxon>
        <taxon>Diploscapter</taxon>
    </lineage>
</organism>
<protein>
    <recommendedName>
        <fullName evidence="3">F-box domain-containing protein</fullName>
    </recommendedName>
</protein>
<proteinExistence type="predicted"/>
<dbReference type="EMBL" id="LIAE01010440">
    <property type="protein sequence ID" value="PAV61016.1"/>
    <property type="molecule type" value="Genomic_DNA"/>
</dbReference>
<evidence type="ECO:0000313" key="1">
    <source>
        <dbReference type="EMBL" id="PAV61016.1"/>
    </source>
</evidence>
<dbReference type="Proteomes" id="UP000218231">
    <property type="component" value="Unassembled WGS sequence"/>
</dbReference>
<keyword evidence="2" id="KW-1185">Reference proteome</keyword>
<evidence type="ECO:0000313" key="2">
    <source>
        <dbReference type="Proteomes" id="UP000218231"/>
    </source>
</evidence>
<gene>
    <name evidence="1" type="ORF">WR25_04378</name>
</gene>
<dbReference type="AlphaFoldDB" id="A0A2A2JGY7"/>
<reference evidence="1 2" key="1">
    <citation type="journal article" date="2017" name="Curr. Biol.">
        <title>Genome architecture and evolution of a unichromosomal asexual nematode.</title>
        <authorList>
            <person name="Fradin H."/>
            <person name="Zegar C."/>
            <person name="Gutwein M."/>
            <person name="Lucas J."/>
            <person name="Kovtun M."/>
            <person name="Corcoran D."/>
            <person name="Baugh L.R."/>
            <person name="Kiontke K."/>
            <person name="Gunsalus K."/>
            <person name="Fitch D.H."/>
            <person name="Piano F."/>
        </authorList>
    </citation>
    <scope>NUCLEOTIDE SEQUENCE [LARGE SCALE GENOMIC DNA]</scope>
    <source>
        <strain evidence="1">PF1309</strain>
    </source>
</reference>
<comment type="caution">
    <text evidence="1">The sequence shown here is derived from an EMBL/GenBank/DDBJ whole genome shotgun (WGS) entry which is preliminary data.</text>
</comment>